<dbReference type="AlphaFoldDB" id="A0A9N9CCF8"/>
<organism evidence="2 3">
    <name type="scientific">Racocetra fulgida</name>
    <dbReference type="NCBI Taxonomy" id="60492"/>
    <lineage>
        <taxon>Eukaryota</taxon>
        <taxon>Fungi</taxon>
        <taxon>Fungi incertae sedis</taxon>
        <taxon>Mucoromycota</taxon>
        <taxon>Glomeromycotina</taxon>
        <taxon>Glomeromycetes</taxon>
        <taxon>Diversisporales</taxon>
        <taxon>Gigasporaceae</taxon>
        <taxon>Racocetra</taxon>
    </lineage>
</organism>
<accession>A0A9N9CCF8</accession>
<evidence type="ECO:0000313" key="2">
    <source>
        <dbReference type="EMBL" id="CAG8594025.1"/>
    </source>
</evidence>
<dbReference type="EMBL" id="CAJVPZ010008079">
    <property type="protein sequence ID" value="CAG8594025.1"/>
    <property type="molecule type" value="Genomic_DNA"/>
</dbReference>
<protein>
    <submittedName>
        <fullName evidence="2">3480_t:CDS:1</fullName>
    </submittedName>
</protein>
<feature type="compositionally biased region" description="Polar residues" evidence="1">
    <location>
        <begin position="10"/>
        <end position="28"/>
    </location>
</feature>
<dbReference type="OrthoDB" id="2436443at2759"/>
<name>A0A9N9CCF8_9GLOM</name>
<keyword evidence="3" id="KW-1185">Reference proteome</keyword>
<feature type="non-terminal residue" evidence="2">
    <location>
        <position position="120"/>
    </location>
</feature>
<evidence type="ECO:0000256" key="1">
    <source>
        <dbReference type="SAM" id="MobiDB-lite"/>
    </source>
</evidence>
<feature type="region of interest" description="Disordered" evidence="1">
    <location>
        <begin position="1"/>
        <end position="28"/>
    </location>
</feature>
<dbReference type="Proteomes" id="UP000789396">
    <property type="component" value="Unassembled WGS sequence"/>
</dbReference>
<gene>
    <name evidence="2" type="ORF">RFULGI_LOCUS6344</name>
</gene>
<evidence type="ECO:0000313" key="3">
    <source>
        <dbReference type="Proteomes" id="UP000789396"/>
    </source>
</evidence>
<comment type="caution">
    <text evidence="2">The sequence shown here is derived from an EMBL/GenBank/DDBJ whole genome shotgun (WGS) entry which is preliminary data.</text>
</comment>
<reference evidence="2" key="1">
    <citation type="submission" date="2021-06" db="EMBL/GenBank/DDBJ databases">
        <authorList>
            <person name="Kallberg Y."/>
            <person name="Tangrot J."/>
            <person name="Rosling A."/>
        </authorList>
    </citation>
    <scope>NUCLEOTIDE SEQUENCE</scope>
    <source>
        <strain evidence="2">IN212</strain>
    </source>
</reference>
<proteinExistence type="predicted"/>
<sequence>MQTRIKERNQTAPESQNAGPSSGLNKISTRVELGPTRVELGPTRGKIKVAVSSYDISLEQQEKDVNMLVVDLTSQDLDSEIECQLNIYLDLNDSHILIEEKLENSEIIEIILDEANQDEN</sequence>